<dbReference type="RefSeq" id="XP_009019022.1">
    <property type="nucleotide sequence ID" value="XM_009020774.1"/>
</dbReference>
<keyword evidence="3" id="KW-1185">Reference proteome</keyword>
<evidence type="ECO:0000313" key="2">
    <source>
        <dbReference type="EnsemblMetazoa" id="HelroP81108"/>
    </source>
</evidence>
<evidence type="ECO:0000313" key="3">
    <source>
        <dbReference type="Proteomes" id="UP000015101"/>
    </source>
</evidence>
<dbReference type="OrthoDB" id="10037933at2759"/>
<organism evidence="2 3">
    <name type="scientific">Helobdella robusta</name>
    <name type="common">Californian leech</name>
    <dbReference type="NCBI Taxonomy" id="6412"/>
    <lineage>
        <taxon>Eukaryota</taxon>
        <taxon>Metazoa</taxon>
        <taxon>Spiralia</taxon>
        <taxon>Lophotrochozoa</taxon>
        <taxon>Annelida</taxon>
        <taxon>Clitellata</taxon>
        <taxon>Hirudinea</taxon>
        <taxon>Rhynchobdellida</taxon>
        <taxon>Glossiphoniidae</taxon>
        <taxon>Helobdella</taxon>
    </lineage>
</organism>
<reference evidence="1 3" key="2">
    <citation type="journal article" date="2013" name="Nature">
        <title>Insights into bilaterian evolution from three spiralian genomes.</title>
        <authorList>
            <person name="Simakov O."/>
            <person name="Marletaz F."/>
            <person name="Cho S.J."/>
            <person name="Edsinger-Gonzales E."/>
            <person name="Havlak P."/>
            <person name="Hellsten U."/>
            <person name="Kuo D.H."/>
            <person name="Larsson T."/>
            <person name="Lv J."/>
            <person name="Arendt D."/>
            <person name="Savage R."/>
            <person name="Osoegawa K."/>
            <person name="de Jong P."/>
            <person name="Grimwood J."/>
            <person name="Chapman J.A."/>
            <person name="Shapiro H."/>
            <person name="Aerts A."/>
            <person name="Otillar R.P."/>
            <person name="Terry A.Y."/>
            <person name="Boore J.L."/>
            <person name="Grigoriev I.V."/>
            <person name="Lindberg D.R."/>
            <person name="Seaver E.C."/>
            <person name="Weisblat D.A."/>
            <person name="Putnam N.H."/>
            <person name="Rokhsar D.S."/>
        </authorList>
    </citation>
    <scope>NUCLEOTIDE SEQUENCE</scope>
</reference>
<dbReference type="EMBL" id="KB096716">
    <property type="protein sequence ID" value="ESO02808.1"/>
    <property type="molecule type" value="Genomic_DNA"/>
</dbReference>
<dbReference type="EMBL" id="AMQM01004856">
    <property type="status" value="NOT_ANNOTATED_CDS"/>
    <property type="molecule type" value="Genomic_DNA"/>
</dbReference>
<dbReference type="HOGENOM" id="CLU_006175_9_2_1"/>
<dbReference type="AlphaFoldDB" id="T1G495"/>
<sequence>RLFGKLKLILSYLRPSMVQDLLSDLGLLCVERETLEMTDLNNIIDQFATMKSRKINLF</sequence>
<name>T1G495_HELRO</name>
<dbReference type="Proteomes" id="UP000015101">
    <property type="component" value="Unassembled WGS sequence"/>
</dbReference>
<reference evidence="2" key="3">
    <citation type="submission" date="2015-06" db="UniProtKB">
        <authorList>
            <consortium name="EnsemblMetazoa"/>
        </authorList>
    </citation>
    <scope>IDENTIFICATION</scope>
</reference>
<dbReference type="GeneID" id="20215893"/>
<dbReference type="CTD" id="20215893"/>
<protein>
    <submittedName>
        <fullName evidence="1 2">Uncharacterized protein</fullName>
    </submittedName>
</protein>
<proteinExistence type="predicted"/>
<accession>T1G495</accession>
<dbReference type="KEGG" id="hro:HELRODRAFT_81108"/>
<dbReference type="InParanoid" id="T1G495"/>
<dbReference type="EnsemblMetazoa" id="HelroT81108">
    <property type="protein sequence ID" value="HelroP81108"/>
    <property type="gene ID" value="HelroG81108"/>
</dbReference>
<evidence type="ECO:0000313" key="1">
    <source>
        <dbReference type="EMBL" id="ESO02808.1"/>
    </source>
</evidence>
<gene>
    <name evidence="2" type="primary">20215893</name>
    <name evidence="1" type="ORF">HELRODRAFT_81108</name>
</gene>
<reference evidence="3" key="1">
    <citation type="submission" date="2012-12" db="EMBL/GenBank/DDBJ databases">
        <authorList>
            <person name="Hellsten U."/>
            <person name="Grimwood J."/>
            <person name="Chapman J.A."/>
            <person name="Shapiro H."/>
            <person name="Aerts A."/>
            <person name="Otillar R.P."/>
            <person name="Terry A.Y."/>
            <person name="Boore J.L."/>
            <person name="Simakov O."/>
            <person name="Marletaz F."/>
            <person name="Cho S.-J."/>
            <person name="Edsinger-Gonzales E."/>
            <person name="Havlak P."/>
            <person name="Kuo D.-H."/>
            <person name="Larsson T."/>
            <person name="Lv J."/>
            <person name="Arendt D."/>
            <person name="Savage R."/>
            <person name="Osoegawa K."/>
            <person name="de Jong P."/>
            <person name="Lindberg D.R."/>
            <person name="Seaver E.C."/>
            <person name="Weisblat D.A."/>
            <person name="Putnam N.H."/>
            <person name="Grigoriev I.V."/>
            <person name="Rokhsar D.S."/>
        </authorList>
    </citation>
    <scope>NUCLEOTIDE SEQUENCE</scope>
</reference>